<evidence type="ECO:0000256" key="4">
    <source>
        <dbReference type="ARBA" id="ARBA00023172"/>
    </source>
</evidence>
<evidence type="ECO:0000259" key="6">
    <source>
        <dbReference type="PROSITE" id="PS51898"/>
    </source>
</evidence>
<evidence type="ECO:0000256" key="3">
    <source>
        <dbReference type="ARBA" id="ARBA00023125"/>
    </source>
</evidence>
<dbReference type="InterPro" id="IPR013762">
    <property type="entry name" value="Integrase-like_cat_sf"/>
</dbReference>
<dbReference type="Pfam" id="PF13495">
    <property type="entry name" value="Phage_int_SAM_4"/>
    <property type="match status" value="1"/>
</dbReference>
<proteinExistence type="inferred from homology"/>
<dbReference type="PANTHER" id="PTHR30349">
    <property type="entry name" value="PHAGE INTEGRASE-RELATED"/>
    <property type="match status" value="1"/>
</dbReference>
<dbReference type="SUPFAM" id="SSF56349">
    <property type="entry name" value="DNA breaking-rejoining enzymes"/>
    <property type="match status" value="1"/>
</dbReference>
<dbReference type="InterPro" id="IPR002104">
    <property type="entry name" value="Integrase_catalytic"/>
</dbReference>
<dbReference type="RefSeq" id="WP_380719397.1">
    <property type="nucleotide sequence ID" value="NZ_JBHTLK010000006.1"/>
</dbReference>
<protein>
    <submittedName>
        <fullName evidence="8">Tyrosine-type recombinase/integrase</fullName>
    </submittedName>
</protein>
<accession>A0ABW3QIH5</accession>
<evidence type="ECO:0000313" key="8">
    <source>
        <dbReference type="EMBL" id="MFD1146047.1"/>
    </source>
</evidence>
<dbReference type="PROSITE" id="PS51900">
    <property type="entry name" value="CB"/>
    <property type="match status" value="1"/>
</dbReference>
<dbReference type="Gene3D" id="1.10.150.130">
    <property type="match status" value="1"/>
</dbReference>
<keyword evidence="9" id="KW-1185">Reference proteome</keyword>
<keyword evidence="2" id="KW-0229">DNA integration</keyword>
<organism evidence="8 9">
    <name type="scientific">Saccharothrix hoggarensis</name>
    <dbReference type="NCBI Taxonomy" id="913853"/>
    <lineage>
        <taxon>Bacteria</taxon>
        <taxon>Bacillati</taxon>
        <taxon>Actinomycetota</taxon>
        <taxon>Actinomycetes</taxon>
        <taxon>Pseudonocardiales</taxon>
        <taxon>Pseudonocardiaceae</taxon>
        <taxon>Saccharothrix</taxon>
    </lineage>
</organism>
<gene>
    <name evidence="8" type="ORF">ACFQ3T_02790</name>
</gene>
<reference evidence="9" key="1">
    <citation type="journal article" date="2019" name="Int. J. Syst. Evol. Microbiol.">
        <title>The Global Catalogue of Microorganisms (GCM) 10K type strain sequencing project: providing services to taxonomists for standard genome sequencing and annotation.</title>
        <authorList>
            <consortium name="The Broad Institute Genomics Platform"/>
            <consortium name="The Broad Institute Genome Sequencing Center for Infectious Disease"/>
            <person name="Wu L."/>
            <person name="Ma J."/>
        </authorList>
    </citation>
    <scope>NUCLEOTIDE SEQUENCE [LARGE SCALE GENOMIC DNA]</scope>
    <source>
        <strain evidence="9">CCUG 60214</strain>
    </source>
</reference>
<comment type="caution">
    <text evidence="8">The sequence shown here is derived from an EMBL/GenBank/DDBJ whole genome shotgun (WGS) entry which is preliminary data.</text>
</comment>
<evidence type="ECO:0000256" key="5">
    <source>
        <dbReference type="PROSITE-ProRule" id="PRU01248"/>
    </source>
</evidence>
<evidence type="ECO:0000259" key="7">
    <source>
        <dbReference type="PROSITE" id="PS51900"/>
    </source>
</evidence>
<dbReference type="InterPro" id="IPR010998">
    <property type="entry name" value="Integrase_recombinase_N"/>
</dbReference>
<evidence type="ECO:0000256" key="2">
    <source>
        <dbReference type="ARBA" id="ARBA00022908"/>
    </source>
</evidence>
<dbReference type="InterPro" id="IPR011010">
    <property type="entry name" value="DNA_brk_join_enz"/>
</dbReference>
<dbReference type="Proteomes" id="UP001597168">
    <property type="component" value="Unassembled WGS sequence"/>
</dbReference>
<evidence type="ECO:0000313" key="9">
    <source>
        <dbReference type="Proteomes" id="UP001597168"/>
    </source>
</evidence>
<dbReference type="Pfam" id="PF00589">
    <property type="entry name" value="Phage_integrase"/>
    <property type="match status" value="1"/>
</dbReference>
<dbReference type="EMBL" id="JBHTLK010000006">
    <property type="protein sequence ID" value="MFD1146047.1"/>
    <property type="molecule type" value="Genomic_DNA"/>
</dbReference>
<dbReference type="PROSITE" id="PS51898">
    <property type="entry name" value="TYR_RECOMBINASE"/>
    <property type="match status" value="1"/>
</dbReference>
<dbReference type="InterPro" id="IPR044068">
    <property type="entry name" value="CB"/>
</dbReference>
<comment type="similarity">
    <text evidence="1">Belongs to the 'phage' integrase family.</text>
</comment>
<dbReference type="Gene3D" id="1.10.443.10">
    <property type="entry name" value="Intergrase catalytic core"/>
    <property type="match status" value="1"/>
</dbReference>
<keyword evidence="3 5" id="KW-0238">DNA-binding</keyword>
<evidence type="ECO:0000256" key="1">
    <source>
        <dbReference type="ARBA" id="ARBA00008857"/>
    </source>
</evidence>
<name>A0ABW3QIH5_9PSEU</name>
<dbReference type="InterPro" id="IPR050090">
    <property type="entry name" value="Tyrosine_recombinase_XerCD"/>
</dbReference>
<dbReference type="InterPro" id="IPR004107">
    <property type="entry name" value="Integrase_SAM-like_N"/>
</dbReference>
<feature type="domain" description="Tyr recombinase" evidence="6">
    <location>
        <begin position="129"/>
        <end position="256"/>
    </location>
</feature>
<feature type="domain" description="Core-binding (CB)" evidence="7">
    <location>
        <begin position="15"/>
        <end position="107"/>
    </location>
</feature>
<sequence length="256" mass="28517">MPLLDLDKITTGLSKTWAGYLRDWDRTLRSANHPETTRYNYLLAAAQLARYPAEHSPDPDADDAAGDPCDVTKGHVEAFQAWMIDTRSAATALNKHKGLQQFFKWLMVDEEDIDRSPVERVKQPKPAKKLIPSSAMRTRRRSVLGTCKGKGFVQLRDEAIIRLYCNTGARLSEVGNLTLADLDMNADSAHYHGKGNKDRRVRFGPKTARALSRYLRARAKHKGADLPDLWLADHGARRLAPTASRSCSSGAAWPPA</sequence>
<dbReference type="PANTHER" id="PTHR30349:SF41">
    <property type="entry name" value="INTEGRASE_RECOMBINASE PROTEIN MJ0367-RELATED"/>
    <property type="match status" value="1"/>
</dbReference>
<keyword evidence="4" id="KW-0233">DNA recombination</keyword>